<feature type="binding site" evidence="7">
    <location>
        <begin position="41"/>
        <end position="43"/>
    </location>
    <ligand>
        <name>GTP</name>
        <dbReference type="ChEBI" id="CHEBI:37565"/>
    </ligand>
</feature>
<sequence length="64" mass="7128">MAKNVVVVGTQWGDEGKGKIVDWLTERASGVVRYQGGHNAGHTLVVNGKKNCFAPDSQWYFTYR</sequence>
<dbReference type="InterPro" id="IPR018220">
    <property type="entry name" value="Adenylosuccin_syn_GTP-bd"/>
</dbReference>
<comment type="function">
    <text evidence="7">Plays an important role in the de novo pathway of purine nucleotide biosynthesis. Catalyzes the first committed step in the biosynthesis of AMP from IMP.</text>
</comment>
<dbReference type="Proteomes" id="UP000027644">
    <property type="component" value="Unassembled WGS sequence"/>
</dbReference>
<comment type="caution">
    <text evidence="7">Lacks conserved residue(s) required for the propagation of feature annotation.</text>
</comment>
<dbReference type="EMBL" id="AVQL01000452">
    <property type="protein sequence ID" value="KEQ00357.1"/>
    <property type="molecule type" value="Genomic_DNA"/>
</dbReference>
<comment type="cofactor">
    <cofactor evidence="7">
        <name>Mg(2+)</name>
        <dbReference type="ChEBI" id="CHEBI:18420"/>
    </cofactor>
    <text evidence="7">Binds 1 Mg(2+) ion per subunit.</text>
</comment>
<dbReference type="GO" id="GO:0046040">
    <property type="term" value="P:IMP metabolic process"/>
    <property type="evidence" value="ECO:0007669"/>
    <property type="project" value="TreeGrafter"/>
</dbReference>
<evidence type="ECO:0000313" key="10">
    <source>
        <dbReference type="Proteomes" id="UP000027644"/>
    </source>
</evidence>
<dbReference type="EC" id="6.3.4.4" evidence="7 8"/>
<keyword evidence="6 7" id="KW-0342">GTP-binding</keyword>
<dbReference type="GO" id="GO:0005525">
    <property type="term" value="F:GTP binding"/>
    <property type="evidence" value="ECO:0007669"/>
    <property type="project" value="UniProtKB-UniRule"/>
</dbReference>
<dbReference type="Pfam" id="PF00709">
    <property type="entry name" value="Adenylsucc_synt"/>
    <property type="match status" value="1"/>
</dbReference>
<dbReference type="GO" id="GO:0000287">
    <property type="term" value="F:magnesium ion binding"/>
    <property type="evidence" value="ECO:0007669"/>
    <property type="project" value="UniProtKB-UniRule"/>
</dbReference>
<comment type="caution">
    <text evidence="9">The sequence shown here is derived from an EMBL/GenBank/DDBJ whole genome shotgun (WGS) entry which is preliminary data.</text>
</comment>
<reference evidence="9 10" key="1">
    <citation type="journal article" date="2014" name="PLoS Genet.">
        <title>Hidden diversity in honey bee gut symbionts detected by single-cell genomics.</title>
        <authorList>
            <person name="Engel P."/>
            <person name="Stepanauskas R."/>
            <person name="Moran N."/>
        </authorList>
    </citation>
    <scope>NUCLEOTIDE SEQUENCE [LARGE SCALE GENOMIC DNA]</scope>
    <source>
        <strain evidence="9 10">SCGC AB-598-J21</strain>
    </source>
</reference>
<feature type="binding site" evidence="7">
    <location>
        <position position="14"/>
    </location>
    <ligand>
        <name>Mg(2+)</name>
        <dbReference type="ChEBI" id="CHEBI:18420"/>
    </ligand>
</feature>
<dbReference type="GO" id="GO:0044208">
    <property type="term" value="P:'de novo' AMP biosynthetic process"/>
    <property type="evidence" value="ECO:0007669"/>
    <property type="project" value="UniProtKB-UniRule"/>
</dbReference>
<evidence type="ECO:0000256" key="4">
    <source>
        <dbReference type="ARBA" id="ARBA00022755"/>
    </source>
</evidence>
<keyword evidence="3 7" id="KW-0547">Nucleotide-binding</keyword>
<proteinExistence type="inferred from homology"/>
<evidence type="ECO:0000256" key="1">
    <source>
        <dbReference type="ARBA" id="ARBA00022598"/>
    </source>
</evidence>
<dbReference type="Gene3D" id="3.40.440.10">
    <property type="entry name" value="Adenylosuccinate Synthetase, subunit A, domain 1"/>
    <property type="match status" value="1"/>
</dbReference>
<dbReference type="UniPathway" id="UPA00075">
    <property type="reaction ID" value="UER00335"/>
</dbReference>
<feature type="active site" description="Proton acceptor" evidence="7">
    <location>
        <position position="14"/>
    </location>
</feature>
<dbReference type="GO" id="GO:0004019">
    <property type="term" value="F:adenylosuccinate synthase activity"/>
    <property type="evidence" value="ECO:0007669"/>
    <property type="project" value="UniProtKB-UniRule"/>
</dbReference>
<accession>A0A074V912</accession>
<dbReference type="GO" id="GO:0005737">
    <property type="term" value="C:cytoplasm"/>
    <property type="evidence" value="ECO:0007669"/>
    <property type="project" value="UniProtKB-SubCell"/>
</dbReference>
<dbReference type="PANTHER" id="PTHR11846:SF0">
    <property type="entry name" value="ADENYLOSUCCINATE SYNTHETASE"/>
    <property type="match status" value="1"/>
</dbReference>
<keyword evidence="1 7" id="KW-0436">Ligase</keyword>
<comment type="subunit">
    <text evidence="7">Homodimer.</text>
</comment>
<keyword evidence="7" id="KW-0963">Cytoplasm</keyword>
<dbReference type="PROSITE" id="PS01266">
    <property type="entry name" value="ADENYLOSUCCIN_SYN_1"/>
    <property type="match status" value="1"/>
</dbReference>
<keyword evidence="5 7" id="KW-0460">Magnesium</keyword>
<dbReference type="HAMAP" id="MF_00011">
    <property type="entry name" value="Adenylosucc_synth"/>
    <property type="match status" value="1"/>
</dbReference>
<keyword evidence="2 7" id="KW-0479">Metal-binding</keyword>
<feature type="binding site" description="in other chain" evidence="7">
    <location>
        <begin position="39"/>
        <end position="42"/>
    </location>
    <ligand>
        <name>IMP</name>
        <dbReference type="ChEBI" id="CHEBI:58053"/>
        <note>ligand shared between dimeric partners</note>
    </ligand>
</feature>
<feature type="binding site" description="in other chain" evidence="7">
    <location>
        <begin position="14"/>
        <end position="17"/>
    </location>
    <ligand>
        <name>IMP</name>
        <dbReference type="ChEBI" id="CHEBI:58053"/>
        <note>ligand shared between dimeric partners</note>
    </ligand>
</feature>
<organism evidence="9 10">
    <name type="scientific">Snodgrassella alvi SCGC AB-598-J21</name>
    <dbReference type="NCBI Taxonomy" id="1385367"/>
    <lineage>
        <taxon>Bacteria</taxon>
        <taxon>Pseudomonadati</taxon>
        <taxon>Pseudomonadota</taxon>
        <taxon>Betaproteobacteria</taxon>
        <taxon>Neisseriales</taxon>
        <taxon>Neisseriaceae</taxon>
        <taxon>Snodgrassella</taxon>
    </lineage>
</organism>
<protein>
    <recommendedName>
        <fullName evidence="7 8">Adenylosuccinate synthetase</fullName>
        <shortName evidence="7">AMPSase</shortName>
        <shortName evidence="7">AdSS</shortName>
        <ecNumber evidence="7 8">6.3.4.4</ecNumber>
    </recommendedName>
    <alternativeName>
        <fullName evidence="7">IMP--aspartate ligase</fullName>
    </alternativeName>
</protein>
<name>A0A074V912_9NEIS</name>
<dbReference type="SMART" id="SM00788">
    <property type="entry name" value="Adenylsucc_synt"/>
    <property type="match status" value="1"/>
</dbReference>
<dbReference type="AlphaFoldDB" id="A0A074V912"/>
<evidence type="ECO:0000313" key="9">
    <source>
        <dbReference type="EMBL" id="KEQ00357.1"/>
    </source>
</evidence>
<evidence type="ECO:0000256" key="2">
    <source>
        <dbReference type="ARBA" id="ARBA00022723"/>
    </source>
</evidence>
<dbReference type="InterPro" id="IPR027417">
    <property type="entry name" value="P-loop_NTPase"/>
</dbReference>
<feature type="active site" description="Proton donor" evidence="7">
    <location>
        <position position="42"/>
    </location>
</feature>
<gene>
    <name evidence="7" type="primary">purA</name>
    <name evidence="9" type="ORF">SASC598J21_018980</name>
</gene>
<comment type="pathway">
    <text evidence="7 8">Purine metabolism; AMP biosynthesis via de novo pathway; AMP from IMP: step 1/2.</text>
</comment>
<feature type="binding site" evidence="7">
    <location>
        <begin position="13"/>
        <end position="19"/>
    </location>
    <ligand>
        <name>GTP</name>
        <dbReference type="ChEBI" id="CHEBI:37565"/>
    </ligand>
</feature>
<evidence type="ECO:0000256" key="7">
    <source>
        <dbReference type="HAMAP-Rule" id="MF_00011"/>
    </source>
</evidence>
<keyword evidence="4 7" id="KW-0658">Purine biosynthesis</keyword>
<feature type="binding site" evidence="7">
    <location>
        <position position="41"/>
    </location>
    <ligand>
        <name>Mg(2+)</name>
        <dbReference type="ChEBI" id="CHEBI:18420"/>
    </ligand>
</feature>
<comment type="similarity">
    <text evidence="7 8">Belongs to the adenylosuccinate synthetase family.</text>
</comment>
<dbReference type="InterPro" id="IPR001114">
    <property type="entry name" value="Adenylosuccinate_synthetase"/>
</dbReference>
<evidence type="ECO:0000256" key="6">
    <source>
        <dbReference type="ARBA" id="ARBA00023134"/>
    </source>
</evidence>
<comment type="subcellular location">
    <subcellularLocation>
        <location evidence="7">Cytoplasm</location>
    </subcellularLocation>
</comment>
<evidence type="ECO:0000256" key="3">
    <source>
        <dbReference type="ARBA" id="ARBA00022741"/>
    </source>
</evidence>
<dbReference type="InterPro" id="IPR042109">
    <property type="entry name" value="Adenylosuccinate_synth_dom1"/>
</dbReference>
<evidence type="ECO:0000256" key="8">
    <source>
        <dbReference type="RuleBase" id="RU000520"/>
    </source>
</evidence>
<evidence type="ECO:0000256" key="5">
    <source>
        <dbReference type="ARBA" id="ARBA00022842"/>
    </source>
</evidence>
<comment type="catalytic activity">
    <reaction evidence="7 8">
        <text>IMP + L-aspartate + GTP = N(6)-(1,2-dicarboxyethyl)-AMP + GDP + phosphate + 2 H(+)</text>
        <dbReference type="Rhea" id="RHEA:15753"/>
        <dbReference type="ChEBI" id="CHEBI:15378"/>
        <dbReference type="ChEBI" id="CHEBI:29991"/>
        <dbReference type="ChEBI" id="CHEBI:37565"/>
        <dbReference type="ChEBI" id="CHEBI:43474"/>
        <dbReference type="ChEBI" id="CHEBI:57567"/>
        <dbReference type="ChEBI" id="CHEBI:58053"/>
        <dbReference type="ChEBI" id="CHEBI:58189"/>
        <dbReference type="EC" id="6.3.4.4"/>
    </reaction>
</comment>
<dbReference type="SUPFAM" id="SSF52540">
    <property type="entry name" value="P-loop containing nucleoside triphosphate hydrolases"/>
    <property type="match status" value="1"/>
</dbReference>
<dbReference type="PANTHER" id="PTHR11846">
    <property type="entry name" value="ADENYLOSUCCINATE SYNTHETASE"/>
    <property type="match status" value="1"/>
</dbReference>